<reference evidence="1" key="1">
    <citation type="submission" date="2020-05" db="EMBL/GenBank/DDBJ databases">
        <authorList>
            <person name="Chiriac C."/>
            <person name="Salcher M."/>
            <person name="Ghai R."/>
            <person name="Kavagutti S V."/>
        </authorList>
    </citation>
    <scope>NUCLEOTIDE SEQUENCE</scope>
</reference>
<gene>
    <name evidence="1" type="ORF">UFOPK1561_00258</name>
</gene>
<protein>
    <submittedName>
        <fullName evidence="1">Unannotated protein</fullName>
    </submittedName>
</protein>
<name>A0A6J6CHG0_9ZZZZ</name>
<organism evidence="1">
    <name type="scientific">freshwater metagenome</name>
    <dbReference type="NCBI Taxonomy" id="449393"/>
    <lineage>
        <taxon>unclassified sequences</taxon>
        <taxon>metagenomes</taxon>
        <taxon>ecological metagenomes</taxon>
    </lineage>
</organism>
<evidence type="ECO:0000313" key="1">
    <source>
        <dbReference type="EMBL" id="CAB4550664.1"/>
    </source>
</evidence>
<proteinExistence type="predicted"/>
<dbReference type="AlphaFoldDB" id="A0A6J6CHG0"/>
<sequence length="58" mass="6477">MIIAVFPIPAGYPIILIEGINDKPRGLLRVALTQDLELDYRDLARFGAMLIEDPVLIL</sequence>
<accession>A0A6J6CHG0</accession>
<dbReference type="EMBL" id="CAEZSZ010000015">
    <property type="protein sequence ID" value="CAB4550664.1"/>
    <property type="molecule type" value="Genomic_DNA"/>
</dbReference>